<evidence type="ECO:0000259" key="1">
    <source>
        <dbReference type="Pfam" id="PF05050"/>
    </source>
</evidence>
<dbReference type="InterPro" id="IPR052514">
    <property type="entry name" value="SAM-dependent_MTase"/>
</dbReference>
<dbReference type="InterPro" id="IPR006342">
    <property type="entry name" value="FkbM_mtfrase"/>
</dbReference>
<accession>M0L2A7</accession>
<feature type="domain" description="Methyltransferase FkbM" evidence="1">
    <location>
        <begin position="90"/>
        <end position="251"/>
    </location>
</feature>
<evidence type="ECO:0000313" key="2">
    <source>
        <dbReference type="EMBL" id="APX00101.1"/>
    </source>
</evidence>
<dbReference type="PANTHER" id="PTHR34203">
    <property type="entry name" value="METHYLTRANSFERASE, FKBM FAMILY PROTEIN"/>
    <property type="match status" value="1"/>
</dbReference>
<dbReference type="Gene3D" id="3.40.50.150">
    <property type="entry name" value="Vaccinia Virus protein VP39"/>
    <property type="match status" value="1"/>
</dbReference>
<organism evidence="3 4">
    <name type="scientific">Natronobacterium lacisalsi AJ5</name>
    <dbReference type="NCBI Taxonomy" id="358396"/>
    <lineage>
        <taxon>Archaea</taxon>
        <taxon>Methanobacteriati</taxon>
        <taxon>Methanobacteriota</taxon>
        <taxon>Stenosarchaea group</taxon>
        <taxon>Halobacteria</taxon>
        <taxon>Halobacteriales</taxon>
        <taxon>Natrialbaceae</taxon>
        <taxon>Natronobacterium</taxon>
    </lineage>
</organism>
<keyword evidence="4" id="KW-1185">Reference proteome</keyword>
<evidence type="ECO:0000313" key="3">
    <source>
        <dbReference type="EMBL" id="EMA27233.1"/>
    </source>
</evidence>
<reference evidence="2" key="3">
    <citation type="submission" date="2017-01" db="EMBL/GenBank/DDBJ databases">
        <authorList>
            <person name="Mah S.A."/>
            <person name="Swanson W.J."/>
            <person name="Moy G.W."/>
            <person name="Vacquier V.D."/>
        </authorList>
    </citation>
    <scope>NUCLEOTIDE SEQUENCE</scope>
    <source>
        <strain evidence="2">AJ5</strain>
    </source>
</reference>
<name>M0L2A7_NATLA</name>
<proteinExistence type="predicted"/>
<dbReference type="EMBL" id="CP019285">
    <property type="protein sequence ID" value="APX00101.1"/>
    <property type="molecule type" value="Genomic_DNA"/>
</dbReference>
<dbReference type="Pfam" id="PF05050">
    <property type="entry name" value="Methyltransf_21"/>
    <property type="match status" value="1"/>
</dbReference>
<dbReference type="AlphaFoldDB" id="M0L2A7"/>
<dbReference type="NCBIfam" id="TIGR01444">
    <property type="entry name" value="fkbM_fam"/>
    <property type="match status" value="1"/>
</dbReference>
<evidence type="ECO:0000313" key="4">
    <source>
        <dbReference type="Proteomes" id="UP000011555"/>
    </source>
</evidence>
<dbReference type="Proteomes" id="UP000011555">
    <property type="component" value="Unassembled WGS sequence"/>
</dbReference>
<dbReference type="eggNOG" id="arCOG01402">
    <property type="taxonomic scope" value="Archaea"/>
</dbReference>
<dbReference type="EMBL" id="AOLZ01000079">
    <property type="protein sequence ID" value="EMA27233.1"/>
    <property type="molecule type" value="Genomic_DNA"/>
</dbReference>
<dbReference type="STRING" id="358396.CHINAEXTREME_14335"/>
<dbReference type="PANTHER" id="PTHR34203:SF15">
    <property type="entry name" value="SLL1173 PROTEIN"/>
    <property type="match status" value="1"/>
</dbReference>
<protein>
    <recommendedName>
        <fullName evidence="1">Methyltransferase FkbM domain-containing protein</fullName>
    </recommendedName>
</protein>
<dbReference type="Proteomes" id="UP000186547">
    <property type="component" value="Chromosome"/>
</dbReference>
<sequence length="268" mass="30143">MLRKARDRIYRGHLRQAVRHTGLNNYLSGPYWKLVYRLSNNIQGYTVSNQTAKFKINNYTEFIRFRDLSGEESILEDLLCSLEPDDIVYDVGANVGTYTCFIASKLGPGQIVAFEPEPQNVDRLRENIKLNNTDANVIDIALSDSDGTIDLSLSGNEAGEGEHMIATDQETETIEVKMARGDTIIDRHGLPNPTVMKIDVEGAEMLVLRGLSETFRNHVRLAYIEVHPEKLPKFGDSASEVHVFLEESGFDVTKISSRGSEFFLRASR</sequence>
<gene>
    <name evidence="3" type="ORF">C445_21071</name>
    <name evidence="2" type="ORF">CHINAEXTREME_14335</name>
</gene>
<dbReference type="SUPFAM" id="SSF53335">
    <property type="entry name" value="S-adenosyl-L-methionine-dependent methyltransferases"/>
    <property type="match status" value="1"/>
</dbReference>
<dbReference type="InterPro" id="IPR029063">
    <property type="entry name" value="SAM-dependent_MTases_sf"/>
</dbReference>
<reference evidence="3 4" key="2">
    <citation type="journal article" date="2014" name="PLoS Genet.">
        <title>Phylogenetically driven sequencing of extremely halophilic archaea reveals strategies for static and dynamic osmo-response.</title>
        <authorList>
            <person name="Becker E.A."/>
            <person name="Seitzer P.M."/>
            <person name="Tritt A."/>
            <person name="Larsen D."/>
            <person name="Krusor M."/>
            <person name="Yao A.I."/>
            <person name="Wu D."/>
            <person name="Madern D."/>
            <person name="Eisen J.A."/>
            <person name="Darling A.E."/>
            <person name="Facciotti M.T."/>
        </authorList>
    </citation>
    <scope>NUCLEOTIDE SEQUENCE [LARGE SCALE GENOMIC DNA]</scope>
    <source>
        <strain evidence="3 4">AJ5</strain>
    </source>
</reference>
<reference evidence="2 5" key="1">
    <citation type="journal article" date="2011" name="J. Bacteriol.">
        <title>Genome sequence of Halobiforma lacisalsi AJ5, an extremely halophilic archaeon which harbors a bop gene.</title>
        <authorList>
            <person name="Jiang X."/>
            <person name="Wang S."/>
            <person name="Cheng H."/>
            <person name="Huo Y."/>
            <person name="Zhang X."/>
            <person name="Zhu X."/>
            <person name="Han X."/>
            <person name="Ni P."/>
            <person name="Wu M."/>
        </authorList>
    </citation>
    <scope>NUCLEOTIDE SEQUENCE [LARGE SCALE GENOMIC DNA]</scope>
    <source>
        <strain evidence="2 5">AJ5</strain>
    </source>
</reference>
<dbReference type="KEGG" id="hlc:CHINAEXTREME14335"/>
<evidence type="ECO:0000313" key="5">
    <source>
        <dbReference type="Proteomes" id="UP000186547"/>
    </source>
</evidence>